<dbReference type="Proteomes" id="UP001497623">
    <property type="component" value="Unassembled WGS sequence"/>
</dbReference>
<gene>
    <name evidence="1" type="ORF">MNOR_LOCUS1116</name>
</gene>
<evidence type="ECO:0000313" key="2">
    <source>
        <dbReference type="Proteomes" id="UP001497623"/>
    </source>
</evidence>
<name>A0AAV2PIX1_MEGNR</name>
<dbReference type="EMBL" id="CAXKWB010000282">
    <property type="protein sequence ID" value="CAL4060188.1"/>
    <property type="molecule type" value="Genomic_DNA"/>
</dbReference>
<sequence>MEADNLPNKDEVSTSTSFQHIPSGSILTCGNKNQESYIQNNYGGDSSNIPDNSINHQVNRFEQSVSKCAKISQKNNDDDSSIISDNSIMPRVNGDENNDSNCPQCDTFCTKISCCNIKSDHNSSYENPSYLTDTPGNKNCERGKLSSLQENQGCDPLFGSNCVENLKRYCDSEIQNENESLTLKSKYALDMCNDCVNCDTQSYQNNKLLLNPTYLPDLRFIRCNNISNCEVKFQDKDSTLRENSDYNDYYIAQNAGSESNLKLYNSEVSNNIKEISILSDKIININDINIDTTNMNNATVLPNSRMSSKTVTFERQKSHKRELRTPRGAYTLEFRKNKPPIARQTSLPITQGKTTRDFRRFSLSQWASRRNKPPIDRVTSLPIVDGVDEQHLWSEARSFNRSALLVLCSTAGYKVGSPTERPKL</sequence>
<keyword evidence="2" id="KW-1185">Reference proteome</keyword>
<evidence type="ECO:0000313" key="1">
    <source>
        <dbReference type="EMBL" id="CAL4060188.1"/>
    </source>
</evidence>
<comment type="caution">
    <text evidence="1">The sequence shown here is derived from an EMBL/GenBank/DDBJ whole genome shotgun (WGS) entry which is preliminary data.</text>
</comment>
<accession>A0AAV2PIX1</accession>
<reference evidence="1 2" key="1">
    <citation type="submission" date="2024-05" db="EMBL/GenBank/DDBJ databases">
        <authorList>
            <person name="Wallberg A."/>
        </authorList>
    </citation>
    <scope>NUCLEOTIDE SEQUENCE [LARGE SCALE GENOMIC DNA]</scope>
</reference>
<proteinExistence type="predicted"/>
<protein>
    <submittedName>
        <fullName evidence="1">Uncharacterized protein</fullName>
    </submittedName>
</protein>
<dbReference type="AlphaFoldDB" id="A0AAV2PIX1"/>
<organism evidence="1 2">
    <name type="scientific">Meganyctiphanes norvegica</name>
    <name type="common">Northern krill</name>
    <name type="synonym">Thysanopoda norvegica</name>
    <dbReference type="NCBI Taxonomy" id="48144"/>
    <lineage>
        <taxon>Eukaryota</taxon>
        <taxon>Metazoa</taxon>
        <taxon>Ecdysozoa</taxon>
        <taxon>Arthropoda</taxon>
        <taxon>Crustacea</taxon>
        <taxon>Multicrustacea</taxon>
        <taxon>Malacostraca</taxon>
        <taxon>Eumalacostraca</taxon>
        <taxon>Eucarida</taxon>
        <taxon>Euphausiacea</taxon>
        <taxon>Euphausiidae</taxon>
        <taxon>Meganyctiphanes</taxon>
    </lineage>
</organism>